<sequence length="1000" mass="111495">MEQELYDEFGNYIGPEVQESEEEVVSVGHFVVGADCNGVEVEEEPEDNTVHTYENAVTLYEDKKYYPDAEEVFKGAEVLVQEEDMQDINEPIIKPLRQQTFSIMEKTIPETKAGELRTFHFLAALMDNPLLIRNVAVVGNIHHGKTLFLDMLIETTHVKPWSLTKEVRYTDTTISEQERGISITSTPISLLLGDSNEKSWLLNFVDTPGHISLTGEVTAALRIADGCVVCVDVVEGVMLNTERCIRQCVAQNIPMLLAFTKMDRLITDLKMPPVDAYFKLVAMLEEVNAILDSCDPAREFPRLNPVNNNVFFCSALHKWSFTLRSFAAKYCRQFRGKITVEQLAKRLWGNVYFDRSTRRFVGRAPDDRTPRSFVEFCLEPMCVYKIYARVLGAETAELAPFLRELGVSLTKEQLRMDALPLLKLVLSGWFGGHGGVVDSIVEVVPSPIAGAERKVRRCWKGDEASEVCQAMSRCDPKGPLVIHVVKMFPTPDASDFVALGRVFSGTVKPGMEVDVLGSSFSAENEEDLLHRTVQSVAVSQGRFHLAVTQCKAGNWVLLGGLGDAVQGIATVVGRNVETTVFCPLEFDTQAVVKLSIEPRKPSELPIMVDALRKVTRCYPLVSTRKEESGEYVLLGTGELQLDCAMHDLRHVYSHIDIKVAVPVVRFTETVQEPSSLLCFAETPNRMNRLAMTAEPLERGLADAAESGQIVADWPAERLEASLTAKFGWDKLAARSFWAFGPEAQGANALLDDTLASEVDKTLLSDVRESVVKGFRWACSGGPLCEEPMRNVKFKILDAMLADTPVYRGRGQLIPTARRVAYSAFLLASPRLMEPFFQVEIQTPPDLVSTCEEVLSRRRGFVRQSVPKPGTPFISMKGYIPAMDSFGFETDLRVSTSGLAFPQTVFSHWEIVPGDPLDRSVKILPLEASSGYSLARDFMLKTRRRKGLSEDVSLKKFFDEAMLLQLASQENEIGVWRVCLKSVQGCFLCVLLEEKVDNMKG</sequence>
<dbReference type="InterPro" id="IPR027417">
    <property type="entry name" value="P-loop_NTPase"/>
</dbReference>
<dbReference type="CDD" id="cd04098">
    <property type="entry name" value="eEF2_C_snRNP"/>
    <property type="match status" value="1"/>
</dbReference>
<reference evidence="10" key="1">
    <citation type="submission" date="2010-02" db="EMBL/GenBank/DDBJ databases">
        <title>Sequencing and annotation of the Blastocystis hominis genome.</title>
        <authorList>
            <person name="Wincker P."/>
        </authorList>
    </citation>
    <scope>NUCLEOTIDE SEQUENCE</scope>
    <source>
        <strain evidence="10">Singapore isolate B</strain>
    </source>
</reference>
<keyword evidence="11" id="KW-1185">Reference proteome</keyword>
<dbReference type="GO" id="GO:0030623">
    <property type="term" value="F:U5 snRNA binding"/>
    <property type="evidence" value="ECO:0007669"/>
    <property type="project" value="TreeGrafter"/>
</dbReference>
<dbReference type="GO" id="GO:0005525">
    <property type="term" value="F:GTP binding"/>
    <property type="evidence" value="ECO:0007669"/>
    <property type="project" value="UniProtKB-KW"/>
</dbReference>
<dbReference type="InterPro" id="IPR031157">
    <property type="entry name" value="G_TR_CS"/>
</dbReference>
<dbReference type="SMART" id="SM00889">
    <property type="entry name" value="EFG_IV"/>
    <property type="match status" value="1"/>
</dbReference>
<dbReference type="SUPFAM" id="SSF50447">
    <property type="entry name" value="Translation proteins"/>
    <property type="match status" value="1"/>
</dbReference>
<dbReference type="FunFam" id="3.30.230.10:FF:000009">
    <property type="entry name" value="116 kDa U5 small nuclear ribonucleoprotein component"/>
    <property type="match status" value="1"/>
</dbReference>
<dbReference type="GO" id="GO:0046540">
    <property type="term" value="C:U4/U6 x U5 tri-snRNP complex"/>
    <property type="evidence" value="ECO:0007669"/>
    <property type="project" value="TreeGrafter"/>
</dbReference>
<dbReference type="PROSITE" id="PS00301">
    <property type="entry name" value="G_TR_1"/>
    <property type="match status" value="1"/>
</dbReference>
<dbReference type="GO" id="GO:0000398">
    <property type="term" value="P:mRNA splicing, via spliceosome"/>
    <property type="evidence" value="ECO:0007669"/>
    <property type="project" value="TreeGrafter"/>
</dbReference>
<dbReference type="Proteomes" id="UP000008312">
    <property type="component" value="Unassembled WGS sequence"/>
</dbReference>
<dbReference type="InterPro" id="IPR035655">
    <property type="entry name" value="U5-116kDa_C"/>
</dbReference>
<evidence type="ECO:0000256" key="1">
    <source>
        <dbReference type="ARBA" id="ARBA00004123"/>
    </source>
</evidence>
<dbReference type="FunCoup" id="D8M4Z7">
    <property type="interactions" value="663"/>
</dbReference>
<dbReference type="GO" id="GO:0071007">
    <property type="term" value="C:U2-type catalytic step 2 spliceosome"/>
    <property type="evidence" value="ECO:0007669"/>
    <property type="project" value="TreeGrafter"/>
</dbReference>
<keyword evidence="6" id="KW-0342">GTP-binding</keyword>
<keyword evidence="4" id="KW-0547">Nucleotide-binding</keyword>
<comment type="subcellular location">
    <subcellularLocation>
        <location evidence="2">Cytoplasm</location>
    </subcellularLocation>
    <subcellularLocation>
        <location evidence="1">Nucleus</location>
    </subcellularLocation>
</comment>
<keyword evidence="7" id="KW-0508">mRNA splicing</keyword>
<dbReference type="InterPro" id="IPR000640">
    <property type="entry name" value="EFG_V-like"/>
</dbReference>
<dbReference type="InterPro" id="IPR014721">
    <property type="entry name" value="Ribsml_uS5_D2-typ_fold_subgr"/>
</dbReference>
<dbReference type="InterPro" id="IPR000795">
    <property type="entry name" value="T_Tr_GTP-bd_dom"/>
</dbReference>
<dbReference type="Pfam" id="PF03144">
    <property type="entry name" value="GTP_EFTU_D2"/>
    <property type="match status" value="1"/>
</dbReference>
<dbReference type="Pfam" id="PF03764">
    <property type="entry name" value="EFG_IV"/>
    <property type="match status" value="1"/>
</dbReference>
<evidence type="ECO:0000256" key="2">
    <source>
        <dbReference type="ARBA" id="ARBA00004496"/>
    </source>
</evidence>
<dbReference type="InterPro" id="IPR009000">
    <property type="entry name" value="Transl_B-barrel_sf"/>
</dbReference>
<dbReference type="InterPro" id="IPR035647">
    <property type="entry name" value="EFG_III/V"/>
</dbReference>
<evidence type="ECO:0000256" key="3">
    <source>
        <dbReference type="ARBA" id="ARBA00022664"/>
    </source>
</evidence>
<dbReference type="InterPro" id="IPR005517">
    <property type="entry name" value="Transl_elong_EFG/EF2_IV"/>
</dbReference>
<accession>D8M4Z7</accession>
<dbReference type="Gene3D" id="3.90.1430.10">
    <property type="entry name" value="Yeast translation eEF2 (G' domain)"/>
    <property type="match status" value="1"/>
</dbReference>
<dbReference type="CDD" id="cd01683">
    <property type="entry name" value="EF2_IV_snRNP"/>
    <property type="match status" value="1"/>
</dbReference>
<dbReference type="Gene3D" id="3.40.50.300">
    <property type="entry name" value="P-loop containing nucleotide triphosphate hydrolases"/>
    <property type="match status" value="1"/>
</dbReference>
<dbReference type="FunFam" id="3.30.70.870:FF:000002">
    <property type="entry name" value="Translation elongation factor 2"/>
    <property type="match status" value="1"/>
</dbReference>
<gene>
    <name evidence="10" type="ORF">GSBLH_T00003061001</name>
</gene>
<dbReference type="GO" id="GO:0003924">
    <property type="term" value="F:GTPase activity"/>
    <property type="evidence" value="ECO:0007669"/>
    <property type="project" value="InterPro"/>
</dbReference>
<evidence type="ECO:0000256" key="6">
    <source>
        <dbReference type="ARBA" id="ARBA00023134"/>
    </source>
</evidence>
<evidence type="ECO:0000256" key="4">
    <source>
        <dbReference type="ARBA" id="ARBA00022741"/>
    </source>
</evidence>
<dbReference type="Gene3D" id="3.30.230.10">
    <property type="match status" value="1"/>
</dbReference>
<dbReference type="AlphaFoldDB" id="D8M4Z7"/>
<dbReference type="PANTHER" id="PTHR42908:SF6">
    <property type="entry name" value="116 KDA U5 SMALL NUCLEAR RIBONUCLEOPROTEIN COMPONENT"/>
    <property type="match status" value="1"/>
</dbReference>
<dbReference type="GO" id="GO:0006412">
    <property type="term" value="P:translation"/>
    <property type="evidence" value="ECO:0007669"/>
    <property type="project" value="UniProtKB-KW"/>
</dbReference>
<evidence type="ECO:0000256" key="5">
    <source>
        <dbReference type="ARBA" id="ARBA00022917"/>
    </source>
</evidence>
<dbReference type="GO" id="GO:0005829">
    <property type="term" value="C:cytosol"/>
    <property type="evidence" value="ECO:0007669"/>
    <property type="project" value="TreeGrafter"/>
</dbReference>
<dbReference type="Gene3D" id="2.40.30.10">
    <property type="entry name" value="Translation factors"/>
    <property type="match status" value="1"/>
</dbReference>
<dbReference type="Pfam" id="PF16004">
    <property type="entry name" value="EFTUD2"/>
    <property type="match status" value="1"/>
</dbReference>
<dbReference type="SUPFAM" id="SSF54211">
    <property type="entry name" value="Ribosomal protein S5 domain 2-like"/>
    <property type="match status" value="1"/>
</dbReference>
<dbReference type="FunFam" id="3.40.50.300:FF:000646">
    <property type="entry name" value="U5 small nuclear ribonucleoprotein component"/>
    <property type="match status" value="1"/>
</dbReference>
<name>D8M4Z7_BLAHO</name>
<dbReference type="GeneID" id="24920184"/>
<dbReference type="RefSeq" id="XP_012897184.1">
    <property type="nucleotide sequence ID" value="XM_013041730.1"/>
</dbReference>
<dbReference type="FunFam" id="2.40.30.10:FF:000029">
    <property type="entry name" value="116 kDa U5 small nuclear ribonucleoprotein component"/>
    <property type="match status" value="1"/>
</dbReference>
<keyword evidence="3" id="KW-0507">mRNA processing</keyword>
<dbReference type="InParanoid" id="D8M4Z7"/>
<dbReference type="InterPro" id="IPR005225">
    <property type="entry name" value="Small_GTP-bd"/>
</dbReference>
<dbReference type="PANTHER" id="PTHR42908">
    <property type="entry name" value="TRANSLATION ELONGATION FACTOR-RELATED"/>
    <property type="match status" value="1"/>
</dbReference>
<dbReference type="EMBL" id="FN668655">
    <property type="protein sequence ID" value="CBK23136.2"/>
    <property type="molecule type" value="Genomic_DNA"/>
</dbReference>
<evidence type="ECO:0000256" key="8">
    <source>
        <dbReference type="ARBA" id="ARBA00023242"/>
    </source>
</evidence>
<evidence type="ECO:0000256" key="7">
    <source>
        <dbReference type="ARBA" id="ARBA00023187"/>
    </source>
</evidence>
<dbReference type="PRINTS" id="PR00315">
    <property type="entry name" value="ELONGATNFCT"/>
</dbReference>
<dbReference type="OMA" id="YIFRPIR"/>
<dbReference type="Gene3D" id="3.30.70.240">
    <property type="match status" value="1"/>
</dbReference>
<keyword evidence="8" id="KW-0539">Nucleus</keyword>
<dbReference type="Gene3D" id="3.30.70.870">
    <property type="entry name" value="Elongation Factor G (Translational Gtpase), domain 3"/>
    <property type="match status" value="1"/>
</dbReference>
<proteinExistence type="predicted"/>
<dbReference type="InterPro" id="IPR004161">
    <property type="entry name" value="EFTu-like_2"/>
</dbReference>
<dbReference type="Pfam" id="PF00679">
    <property type="entry name" value="EFG_C"/>
    <property type="match status" value="1"/>
</dbReference>
<organism evidence="10">
    <name type="scientific">Blastocystis hominis</name>
    <dbReference type="NCBI Taxonomy" id="12968"/>
    <lineage>
        <taxon>Eukaryota</taxon>
        <taxon>Sar</taxon>
        <taxon>Stramenopiles</taxon>
        <taxon>Bigyra</taxon>
        <taxon>Opalozoa</taxon>
        <taxon>Opalinata</taxon>
        <taxon>Blastocystidae</taxon>
        <taxon>Blastocystis</taxon>
    </lineage>
</organism>
<dbReference type="InterPro" id="IPR020568">
    <property type="entry name" value="Ribosomal_Su5_D2-typ_SF"/>
</dbReference>
<dbReference type="Pfam" id="PF00009">
    <property type="entry name" value="GTP_EFTU"/>
    <property type="match status" value="1"/>
</dbReference>
<dbReference type="InterPro" id="IPR031950">
    <property type="entry name" value="EFTUD2_N"/>
</dbReference>
<dbReference type="SUPFAM" id="SSF54980">
    <property type="entry name" value="EF-G C-terminal domain-like"/>
    <property type="match status" value="2"/>
</dbReference>
<protein>
    <recommendedName>
        <fullName evidence="9">Tr-type G domain-containing protein</fullName>
    </recommendedName>
</protein>
<dbReference type="PROSITE" id="PS51722">
    <property type="entry name" value="G_TR_2"/>
    <property type="match status" value="1"/>
</dbReference>
<feature type="domain" description="Tr-type G" evidence="9">
    <location>
        <begin position="130"/>
        <end position="351"/>
    </location>
</feature>
<keyword evidence="5" id="KW-0648">Protein biosynthesis</keyword>
<evidence type="ECO:0000259" key="9">
    <source>
        <dbReference type="PROSITE" id="PS51722"/>
    </source>
</evidence>
<dbReference type="SMART" id="SM00838">
    <property type="entry name" value="EFG_C"/>
    <property type="match status" value="1"/>
</dbReference>
<dbReference type="OrthoDB" id="364892at2759"/>
<evidence type="ECO:0000313" key="10">
    <source>
        <dbReference type="EMBL" id="CBK23136.2"/>
    </source>
</evidence>
<dbReference type="NCBIfam" id="TIGR00231">
    <property type="entry name" value="small_GTP"/>
    <property type="match status" value="1"/>
</dbReference>
<dbReference type="FunFam" id="3.30.70.240:FF:000004">
    <property type="entry name" value="116 kDa U5 small nuclear ribonucleoprotein"/>
    <property type="match status" value="1"/>
</dbReference>
<dbReference type="SUPFAM" id="SSF52540">
    <property type="entry name" value="P-loop containing nucleoside triphosphate hydrolases"/>
    <property type="match status" value="1"/>
</dbReference>
<evidence type="ECO:0000313" key="11">
    <source>
        <dbReference type="Proteomes" id="UP000008312"/>
    </source>
</evidence>